<evidence type="ECO:0000256" key="4">
    <source>
        <dbReference type="ARBA" id="ARBA00022723"/>
    </source>
</evidence>
<evidence type="ECO:0000256" key="2">
    <source>
        <dbReference type="ARBA" id="ARBA00012483"/>
    </source>
</evidence>
<dbReference type="EMBL" id="QPKB01000013">
    <property type="protein sequence ID" value="RWR97492.1"/>
    <property type="molecule type" value="Genomic_DNA"/>
</dbReference>
<dbReference type="Gene3D" id="3.30.40.10">
    <property type="entry name" value="Zinc/RING finger domain, C3HC4 (zinc finger)"/>
    <property type="match status" value="1"/>
</dbReference>
<dbReference type="InterPro" id="IPR045191">
    <property type="entry name" value="MBR1/2-like"/>
</dbReference>
<evidence type="ECO:0000256" key="3">
    <source>
        <dbReference type="ARBA" id="ARBA00022679"/>
    </source>
</evidence>
<feature type="region of interest" description="Disordered" evidence="9">
    <location>
        <begin position="328"/>
        <end position="394"/>
    </location>
</feature>
<protein>
    <recommendedName>
        <fullName evidence="2">RING-type E3 ubiquitin transferase</fullName>
        <ecNumber evidence="2">2.3.2.27</ecNumber>
    </recommendedName>
</protein>
<dbReference type="InterPro" id="IPR013083">
    <property type="entry name" value="Znf_RING/FYVE/PHD"/>
</dbReference>
<dbReference type="GO" id="GO:0008270">
    <property type="term" value="F:zinc ion binding"/>
    <property type="evidence" value="ECO:0007669"/>
    <property type="project" value="UniProtKB-KW"/>
</dbReference>
<evidence type="ECO:0000313" key="12">
    <source>
        <dbReference type="Proteomes" id="UP000283530"/>
    </source>
</evidence>
<dbReference type="EC" id="2.3.2.27" evidence="2"/>
<reference evidence="11 12" key="1">
    <citation type="journal article" date="2019" name="Nat. Plants">
        <title>Stout camphor tree genome fills gaps in understanding of flowering plant genome evolution.</title>
        <authorList>
            <person name="Chaw S.M."/>
            <person name="Liu Y.C."/>
            <person name="Wu Y.W."/>
            <person name="Wang H.Y."/>
            <person name="Lin C.I."/>
            <person name="Wu C.S."/>
            <person name="Ke H.M."/>
            <person name="Chang L.Y."/>
            <person name="Hsu C.Y."/>
            <person name="Yang H.T."/>
            <person name="Sudianto E."/>
            <person name="Hsu M.H."/>
            <person name="Wu K.P."/>
            <person name="Wang L.N."/>
            <person name="Leebens-Mack J.H."/>
            <person name="Tsai I.J."/>
        </authorList>
    </citation>
    <scope>NUCLEOTIDE SEQUENCE [LARGE SCALE GENOMIC DNA]</scope>
    <source>
        <strain evidence="12">cv. Chaw 1501</strain>
        <tissue evidence="11">Young leaves</tissue>
    </source>
</reference>
<keyword evidence="6" id="KW-0833">Ubl conjugation pathway</keyword>
<evidence type="ECO:0000313" key="11">
    <source>
        <dbReference type="EMBL" id="RWR97492.1"/>
    </source>
</evidence>
<evidence type="ECO:0000259" key="10">
    <source>
        <dbReference type="PROSITE" id="PS50089"/>
    </source>
</evidence>
<dbReference type="PANTHER" id="PTHR22937:SF222">
    <property type="entry name" value="RING-TYPE E3 UBIQUITIN TRANSFERASE"/>
    <property type="match status" value="1"/>
</dbReference>
<dbReference type="PROSITE" id="PS50089">
    <property type="entry name" value="ZF_RING_2"/>
    <property type="match status" value="1"/>
</dbReference>
<comment type="caution">
    <text evidence="11">The sequence shown here is derived from an EMBL/GenBank/DDBJ whole genome shotgun (WGS) entry which is preliminary data.</text>
</comment>
<dbReference type="Proteomes" id="UP000283530">
    <property type="component" value="Unassembled WGS sequence"/>
</dbReference>
<dbReference type="SUPFAM" id="SSF57850">
    <property type="entry name" value="RING/U-box"/>
    <property type="match status" value="1"/>
</dbReference>
<comment type="catalytic activity">
    <reaction evidence="1">
        <text>S-ubiquitinyl-[E2 ubiquitin-conjugating enzyme]-L-cysteine + [acceptor protein]-L-lysine = [E2 ubiquitin-conjugating enzyme]-L-cysteine + N(6)-ubiquitinyl-[acceptor protein]-L-lysine.</text>
        <dbReference type="EC" id="2.3.2.27"/>
    </reaction>
</comment>
<keyword evidence="3" id="KW-0808">Transferase</keyword>
<accession>A0A443Q379</accession>
<feature type="compositionally biased region" description="Polar residues" evidence="9">
    <location>
        <begin position="355"/>
        <end position="367"/>
    </location>
</feature>
<evidence type="ECO:0000256" key="5">
    <source>
        <dbReference type="ARBA" id="ARBA00022771"/>
    </source>
</evidence>
<dbReference type="STRING" id="337451.A0A443Q379"/>
<dbReference type="SMART" id="SM00184">
    <property type="entry name" value="RING"/>
    <property type="match status" value="1"/>
</dbReference>
<dbReference type="AlphaFoldDB" id="A0A443Q379"/>
<dbReference type="InterPro" id="IPR001841">
    <property type="entry name" value="Znf_RING"/>
</dbReference>
<feature type="region of interest" description="Disordered" evidence="9">
    <location>
        <begin position="254"/>
        <end position="284"/>
    </location>
</feature>
<dbReference type="Pfam" id="PF13639">
    <property type="entry name" value="zf-RING_2"/>
    <property type="match status" value="1"/>
</dbReference>
<organism evidence="11 12">
    <name type="scientific">Cinnamomum micranthum f. kanehirae</name>
    <dbReference type="NCBI Taxonomy" id="337451"/>
    <lineage>
        <taxon>Eukaryota</taxon>
        <taxon>Viridiplantae</taxon>
        <taxon>Streptophyta</taxon>
        <taxon>Embryophyta</taxon>
        <taxon>Tracheophyta</taxon>
        <taxon>Spermatophyta</taxon>
        <taxon>Magnoliopsida</taxon>
        <taxon>Magnoliidae</taxon>
        <taxon>Laurales</taxon>
        <taxon>Lauraceae</taxon>
        <taxon>Cinnamomum</taxon>
    </lineage>
</organism>
<gene>
    <name evidence="11" type="ORF">CKAN_02692800</name>
</gene>
<evidence type="ECO:0000256" key="8">
    <source>
        <dbReference type="PROSITE-ProRule" id="PRU00175"/>
    </source>
</evidence>
<keyword evidence="12" id="KW-1185">Reference proteome</keyword>
<keyword evidence="4" id="KW-0479">Metal-binding</keyword>
<dbReference type="OrthoDB" id="8062037at2759"/>
<dbReference type="PANTHER" id="PTHR22937">
    <property type="entry name" value="E3 UBIQUITIN-PROTEIN LIGASE RNF165"/>
    <property type="match status" value="1"/>
</dbReference>
<evidence type="ECO:0000256" key="1">
    <source>
        <dbReference type="ARBA" id="ARBA00000900"/>
    </source>
</evidence>
<feature type="domain" description="RING-type" evidence="10">
    <location>
        <begin position="500"/>
        <end position="541"/>
    </location>
</feature>
<sequence>MSQRNMLCTHQVNDVEMEPADSPFQPEPSSLFGDMVDFPNTNSHPALPLSGNMTNYDHHPMDYTFYGNQYNNLQHHHPIANLGLGGTGPSNLSYNSYIIPSAANRICPLPLNHGSSDYMPSASNHGVFGIGIDEYGRNHHFMDNVRGSCKRKNAEGLPGSYYYVNAAASSSSSSLSGPLNSGFQQWEEPFVPRVGVLDAATFTPAEYRGSGVLSITEEPQRSVRSRSGAISPQLDSAVAHHHGQLLHGSHIGQSFQSAGSAWPEQFGNNGGNGGTSSWNYGPSMPNMHGRSINGGPPEMGSMIGQGYQDATSNRNSGIILHPSSMHHQPAQNMQGMRGHTYSYSPPQIPAPSYRHPTNNLHHGNLNPSRDGPESASRYSRSFASNGDRLSRSHRRASQAALDDINGRMRLLSSDDVAMLEFSGFYGVGNFIDHHRDMRLDIDDMSYEELLALEERIGDVSTGLSEDTILSCLKTINYVPCEASSPPDRSAGMDMQENGTCIICQVEYEANEKIGILDCGHDYHADCVKQWLMVKNICPICKTSAFSVDKKDE</sequence>
<proteinExistence type="predicted"/>
<dbReference type="GO" id="GO:0061630">
    <property type="term" value="F:ubiquitin protein ligase activity"/>
    <property type="evidence" value="ECO:0007669"/>
    <property type="project" value="UniProtKB-EC"/>
</dbReference>
<evidence type="ECO:0000256" key="9">
    <source>
        <dbReference type="SAM" id="MobiDB-lite"/>
    </source>
</evidence>
<keyword evidence="5 8" id="KW-0863">Zinc-finger</keyword>
<evidence type="ECO:0000256" key="6">
    <source>
        <dbReference type="ARBA" id="ARBA00022786"/>
    </source>
</evidence>
<evidence type="ECO:0000256" key="7">
    <source>
        <dbReference type="ARBA" id="ARBA00022833"/>
    </source>
</evidence>
<name>A0A443Q379_9MAGN</name>
<keyword evidence="7" id="KW-0862">Zinc</keyword>